<accession>A0ABM4J327</accession>
<reference evidence="3" key="2">
    <citation type="submission" date="2025-08" db="UniProtKB">
        <authorList>
            <consortium name="RefSeq"/>
        </authorList>
    </citation>
    <scope>IDENTIFICATION</scope>
    <source>
        <tissue evidence="3">Tongue muscle</tissue>
    </source>
</reference>
<evidence type="ECO:0000313" key="2">
    <source>
        <dbReference type="Proteomes" id="UP001652640"/>
    </source>
</evidence>
<evidence type="ECO:0000313" key="3">
    <source>
        <dbReference type="RefSeq" id="XP_070334477.1"/>
    </source>
</evidence>
<proteinExistence type="predicted"/>
<feature type="region of interest" description="Disordered" evidence="1">
    <location>
        <begin position="94"/>
        <end position="115"/>
    </location>
</feature>
<reference evidence="2" key="1">
    <citation type="journal article" date="2022" name="J. Hered.">
        <title>A De Novo Chromosome-Level Genome Assembly of the White-Tailed Deer, Odocoileus Virginianus.</title>
        <authorList>
            <person name="London E.W."/>
            <person name="Roca A.L."/>
            <person name="Novakofski J.E."/>
            <person name="Mateus-Pinilla N.E."/>
        </authorList>
    </citation>
    <scope>NUCLEOTIDE SEQUENCE [LARGE SCALE GENOMIC DNA]</scope>
</reference>
<feature type="compositionally biased region" description="Gly residues" evidence="1">
    <location>
        <begin position="191"/>
        <end position="200"/>
    </location>
</feature>
<gene>
    <name evidence="3" type="primary">LOC139038778</name>
</gene>
<keyword evidence="2" id="KW-1185">Reference proteome</keyword>
<dbReference type="GeneID" id="139038778"/>
<feature type="compositionally biased region" description="Polar residues" evidence="1">
    <location>
        <begin position="1"/>
        <end position="19"/>
    </location>
</feature>
<protein>
    <submittedName>
        <fullName evidence="3">Uncharacterized protein</fullName>
    </submittedName>
</protein>
<name>A0ABM4J327_ODOVR</name>
<feature type="region of interest" description="Disordered" evidence="1">
    <location>
        <begin position="160"/>
        <end position="229"/>
    </location>
</feature>
<dbReference type="RefSeq" id="XP_070334477.1">
    <property type="nucleotide sequence ID" value="XM_070478376.1"/>
</dbReference>
<feature type="compositionally biased region" description="Low complexity" evidence="1">
    <location>
        <begin position="28"/>
        <end position="50"/>
    </location>
</feature>
<organism evidence="2 3">
    <name type="scientific">Odocoileus virginianus</name>
    <name type="common">White-tailed deer</name>
    <dbReference type="NCBI Taxonomy" id="9874"/>
    <lineage>
        <taxon>Eukaryota</taxon>
        <taxon>Metazoa</taxon>
        <taxon>Chordata</taxon>
        <taxon>Craniata</taxon>
        <taxon>Vertebrata</taxon>
        <taxon>Euteleostomi</taxon>
        <taxon>Mammalia</taxon>
        <taxon>Eutheria</taxon>
        <taxon>Laurasiatheria</taxon>
        <taxon>Artiodactyla</taxon>
        <taxon>Ruminantia</taxon>
        <taxon>Pecora</taxon>
        <taxon>Cervidae</taxon>
        <taxon>Odocoileinae</taxon>
        <taxon>Odocoileus</taxon>
    </lineage>
</organism>
<dbReference type="Proteomes" id="UP001652640">
    <property type="component" value="Chromosome 16"/>
</dbReference>
<sequence length="229" mass="23944">METLAQAPSQLVCTAQRQQRAGDAQEESSGGPPLSALASPSSWPGPSLPAFVPQLPASPASVWTHRPPGPSQLPGVPCPLLRSPVLVVSLVHPEKTQGEKMRRPPSPPREPLTPLHLDVRPDIVLSTDHTPGAWIMSPPSSLSTLAPILQMERLRLKDRGTRGPAVSPLQMQHPVSAAPTEPASRWPLKGSGAGGGGGGLFIPAIEGASGRQERADGAPSRPPAHRPPP</sequence>
<feature type="region of interest" description="Disordered" evidence="1">
    <location>
        <begin position="1"/>
        <end position="69"/>
    </location>
</feature>
<feature type="compositionally biased region" description="Pro residues" evidence="1">
    <location>
        <begin position="220"/>
        <end position="229"/>
    </location>
</feature>
<evidence type="ECO:0000256" key="1">
    <source>
        <dbReference type="SAM" id="MobiDB-lite"/>
    </source>
</evidence>